<dbReference type="Gene3D" id="3.30.1330.40">
    <property type="entry name" value="RutC-like"/>
    <property type="match status" value="1"/>
</dbReference>
<dbReference type="InterPro" id="IPR006175">
    <property type="entry name" value="YjgF/YER057c/UK114"/>
</dbReference>
<comment type="similarity">
    <text evidence="1">Belongs to the RutC family.</text>
</comment>
<dbReference type="GO" id="GO:0120241">
    <property type="term" value="F:2-iminobutanoate/2-iminopropanoate deaminase"/>
    <property type="evidence" value="ECO:0007669"/>
    <property type="project" value="UniProtKB-EC"/>
</dbReference>
<sequence length="125" mass="14447">MLKKKNVSKKIFGPYSPILKINNLFFISGQIPINQNTGTIPKYLSEQTNLVLNNLRILLEENQLSIVNIIKTTIFTTKIDKLKEINLYYKKFFDKYTTIYPTRSCIGVLELPKKVYIEIEAIAST</sequence>
<dbReference type="Pfam" id="PF01042">
    <property type="entry name" value="Ribonuc_L-PSP"/>
    <property type="match status" value="1"/>
</dbReference>
<reference evidence="2 3" key="1">
    <citation type="submission" date="2019-02" db="EMBL/GenBank/DDBJ databases">
        <authorList>
            <person name="Manzano-Marin A."/>
            <person name="Manzano-Marin A."/>
        </authorList>
    </citation>
    <scope>NUCLEOTIDE SEQUENCE [LARGE SCALE GENOMIC DNA]</scope>
    <source>
        <strain evidence="2 3">BuCilaricifoliae</strain>
    </source>
</reference>
<gene>
    <name evidence="2" type="primary">ridA</name>
    <name evidence="2" type="ORF">BUCILAFE3058_236</name>
</gene>
<dbReference type="EC" id="3.5.99.10" evidence="2"/>
<dbReference type="SUPFAM" id="SSF55298">
    <property type="entry name" value="YjgF-like"/>
    <property type="match status" value="1"/>
</dbReference>
<protein>
    <submittedName>
        <fullName evidence="2">2-iminobutanoate/2-iminopropanoate deaminase</fullName>
        <ecNumber evidence="2">3.5.99.10</ecNumber>
    </submittedName>
</protein>
<dbReference type="EMBL" id="LR217717">
    <property type="protein sequence ID" value="VFP83720.1"/>
    <property type="molecule type" value="Genomic_DNA"/>
</dbReference>
<evidence type="ECO:0000313" key="3">
    <source>
        <dbReference type="Proteomes" id="UP000294349"/>
    </source>
</evidence>
<dbReference type="AlphaFoldDB" id="A0A451DBG8"/>
<evidence type="ECO:0000256" key="1">
    <source>
        <dbReference type="ARBA" id="ARBA00010552"/>
    </source>
</evidence>
<dbReference type="GO" id="GO:0005829">
    <property type="term" value="C:cytosol"/>
    <property type="evidence" value="ECO:0007669"/>
    <property type="project" value="TreeGrafter"/>
</dbReference>
<accession>A0A451DBG8</accession>
<dbReference type="CDD" id="cd00448">
    <property type="entry name" value="YjgF_YER057c_UK114_family"/>
    <property type="match status" value="1"/>
</dbReference>
<dbReference type="InterPro" id="IPR006056">
    <property type="entry name" value="RidA"/>
</dbReference>
<name>A0A451DBG8_9GAMM</name>
<proteinExistence type="inferred from homology"/>
<dbReference type="PANTHER" id="PTHR11803:SF39">
    <property type="entry name" value="2-IMINOBUTANOATE_2-IMINOPROPANOATE DEAMINASE"/>
    <property type="match status" value="1"/>
</dbReference>
<dbReference type="PANTHER" id="PTHR11803">
    <property type="entry name" value="2-IMINOBUTANOATE/2-IMINOPROPANOATE DEAMINASE RIDA"/>
    <property type="match status" value="1"/>
</dbReference>
<evidence type="ECO:0000313" key="2">
    <source>
        <dbReference type="EMBL" id="VFP83720.1"/>
    </source>
</evidence>
<organism evidence="2 3">
    <name type="scientific">Buchnera aphidicola</name>
    <name type="common">Cinara laricifoliae</name>
    <dbReference type="NCBI Taxonomy" id="2518977"/>
    <lineage>
        <taxon>Bacteria</taxon>
        <taxon>Pseudomonadati</taxon>
        <taxon>Pseudomonadota</taxon>
        <taxon>Gammaproteobacteria</taxon>
        <taxon>Enterobacterales</taxon>
        <taxon>Erwiniaceae</taxon>
        <taxon>Buchnera</taxon>
    </lineage>
</organism>
<dbReference type="Proteomes" id="UP000294349">
    <property type="component" value="Chromosome"/>
</dbReference>
<dbReference type="NCBIfam" id="TIGR00004">
    <property type="entry name" value="Rid family detoxifying hydrolase"/>
    <property type="match status" value="1"/>
</dbReference>
<dbReference type="RefSeq" id="WP_154061569.1">
    <property type="nucleotide sequence ID" value="NZ_LR217717.1"/>
</dbReference>
<dbReference type="FunFam" id="3.30.1330.40:FF:000001">
    <property type="entry name" value="L-PSP family endoribonuclease"/>
    <property type="match status" value="1"/>
</dbReference>
<dbReference type="InterPro" id="IPR035959">
    <property type="entry name" value="RutC-like_sf"/>
</dbReference>
<dbReference type="OrthoDB" id="9803101at2"/>
<keyword evidence="2" id="KW-0378">Hydrolase</keyword>